<dbReference type="EMBL" id="LT629701">
    <property type="protein sequence ID" value="SDN72614.1"/>
    <property type="molecule type" value="Genomic_DNA"/>
</dbReference>
<protein>
    <submittedName>
        <fullName evidence="2">TIGR03086 family protein</fullName>
    </submittedName>
</protein>
<evidence type="ECO:0000259" key="1">
    <source>
        <dbReference type="Pfam" id="PF11716"/>
    </source>
</evidence>
<reference evidence="2 3" key="1">
    <citation type="submission" date="2016-10" db="EMBL/GenBank/DDBJ databases">
        <authorList>
            <person name="de Groot N.N."/>
        </authorList>
    </citation>
    <scope>NUCLEOTIDE SEQUENCE [LARGE SCALE GENOMIC DNA]</scope>
    <source>
        <strain evidence="2 3">DSM 44149</strain>
    </source>
</reference>
<dbReference type="NCBIfam" id="TIGR03086">
    <property type="entry name" value="TIGR03086 family metal-binding protein"/>
    <property type="match status" value="1"/>
</dbReference>
<proteinExistence type="predicted"/>
<dbReference type="AlphaFoldDB" id="A0A1H0DR16"/>
<dbReference type="NCBIfam" id="TIGR03083">
    <property type="entry name" value="maleylpyruvate isomerase family mycothiol-dependent enzyme"/>
    <property type="match status" value="1"/>
</dbReference>
<dbReference type="SUPFAM" id="SSF109854">
    <property type="entry name" value="DinB/YfiT-like putative metalloenzymes"/>
    <property type="match status" value="1"/>
</dbReference>
<accession>A0A1H0DR16</accession>
<dbReference type="STRING" id="211114.SAMN04489726_7941"/>
<dbReference type="Gene3D" id="1.20.120.450">
    <property type="entry name" value="dinb family like domain"/>
    <property type="match status" value="1"/>
</dbReference>
<keyword evidence="3" id="KW-1185">Reference proteome</keyword>
<name>A0A1H0DR16_ALLAB</name>
<gene>
    <name evidence="2" type="ORF">SAMN04489726_7941</name>
</gene>
<feature type="domain" description="Mycothiol-dependent maleylpyruvate isomerase metal-binding" evidence="1">
    <location>
        <begin position="11"/>
        <end position="132"/>
    </location>
</feature>
<dbReference type="eggNOG" id="COG1576">
    <property type="taxonomic scope" value="Bacteria"/>
</dbReference>
<dbReference type="InterPro" id="IPR017517">
    <property type="entry name" value="Maleyloyr_isom"/>
</dbReference>
<sequence length="191" mass="20459">MPVSEAILRYRRAMAGFDAVAGAVPADRWTAASPCRGWTARDIVGHVLASQDMLFAWIAGKRPTVPDEDPSARVGEDPRGAWRTTYAEVDTALADPGLAARPVTTYPGGPSTVDEILDSGLVEPLVHAWDLARATGVEYAMDGALATECLRAMKEHEQRVRLSGMFGSENPVTADATPGDRLLAFLGREPV</sequence>
<dbReference type="GO" id="GO:0046872">
    <property type="term" value="F:metal ion binding"/>
    <property type="evidence" value="ECO:0007669"/>
    <property type="project" value="InterPro"/>
</dbReference>
<evidence type="ECO:0000313" key="3">
    <source>
        <dbReference type="Proteomes" id="UP000183376"/>
    </source>
</evidence>
<evidence type="ECO:0000313" key="2">
    <source>
        <dbReference type="EMBL" id="SDN72614.1"/>
    </source>
</evidence>
<dbReference type="Pfam" id="PF11716">
    <property type="entry name" value="MDMPI_N"/>
    <property type="match status" value="1"/>
</dbReference>
<organism evidence="2 3">
    <name type="scientific">Allokutzneria albata</name>
    <name type="common">Kibdelosporangium albatum</name>
    <dbReference type="NCBI Taxonomy" id="211114"/>
    <lineage>
        <taxon>Bacteria</taxon>
        <taxon>Bacillati</taxon>
        <taxon>Actinomycetota</taxon>
        <taxon>Actinomycetes</taxon>
        <taxon>Pseudonocardiales</taxon>
        <taxon>Pseudonocardiaceae</taxon>
        <taxon>Allokutzneria</taxon>
    </lineage>
</organism>
<dbReference type="InterPro" id="IPR017520">
    <property type="entry name" value="CHP03086"/>
</dbReference>
<dbReference type="Proteomes" id="UP000183376">
    <property type="component" value="Chromosome I"/>
</dbReference>
<dbReference type="InterPro" id="IPR034660">
    <property type="entry name" value="DinB/YfiT-like"/>
</dbReference>
<dbReference type="InterPro" id="IPR024344">
    <property type="entry name" value="MDMPI_metal-binding"/>
</dbReference>